<keyword evidence="7" id="KW-0539">Nucleus</keyword>
<dbReference type="InterPro" id="IPR011856">
    <property type="entry name" value="tRNA_endonuc-like_dom_sf"/>
</dbReference>
<reference evidence="15" key="1">
    <citation type="journal article" date="2020" name="Nat. Commun.">
        <title>Large-scale genome sequencing of mycorrhizal fungi provides insights into the early evolution of symbiotic traits.</title>
        <authorList>
            <person name="Miyauchi S."/>
            <person name="Kiss E."/>
            <person name="Kuo A."/>
            <person name="Drula E."/>
            <person name="Kohler A."/>
            <person name="Sanchez-Garcia M."/>
            <person name="Morin E."/>
            <person name="Andreopoulos B."/>
            <person name="Barry K.W."/>
            <person name="Bonito G."/>
            <person name="Buee M."/>
            <person name="Carver A."/>
            <person name="Chen C."/>
            <person name="Cichocki N."/>
            <person name="Clum A."/>
            <person name="Culley D."/>
            <person name="Crous P.W."/>
            <person name="Fauchery L."/>
            <person name="Girlanda M."/>
            <person name="Hayes R.D."/>
            <person name="Keri Z."/>
            <person name="LaButti K."/>
            <person name="Lipzen A."/>
            <person name="Lombard V."/>
            <person name="Magnuson J."/>
            <person name="Maillard F."/>
            <person name="Murat C."/>
            <person name="Nolan M."/>
            <person name="Ohm R.A."/>
            <person name="Pangilinan J."/>
            <person name="Pereira M.F."/>
            <person name="Perotto S."/>
            <person name="Peter M."/>
            <person name="Pfister S."/>
            <person name="Riley R."/>
            <person name="Sitrit Y."/>
            <person name="Stielow J.B."/>
            <person name="Szollosi G."/>
            <person name="Zifcakova L."/>
            <person name="Stursova M."/>
            <person name="Spatafora J.W."/>
            <person name="Tedersoo L."/>
            <person name="Vaario L.M."/>
            <person name="Yamada A."/>
            <person name="Yan M."/>
            <person name="Wang P."/>
            <person name="Xu J."/>
            <person name="Bruns T."/>
            <person name="Baldrian P."/>
            <person name="Vilgalys R."/>
            <person name="Dunand C."/>
            <person name="Henrissat B."/>
            <person name="Grigoriev I.V."/>
            <person name="Hibbett D."/>
            <person name="Nagy L.G."/>
            <person name="Martin F.M."/>
        </authorList>
    </citation>
    <scope>NUCLEOTIDE SEQUENCE</scope>
    <source>
        <strain evidence="15">UH-Tt-Lm1</strain>
    </source>
</reference>
<dbReference type="SUPFAM" id="SSF53032">
    <property type="entry name" value="tRNA-intron endonuclease catalytic domain-like"/>
    <property type="match status" value="1"/>
</dbReference>
<proteinExistence type="inferred from homology"/>
<evidence type="ECO:0000256" key="7">
    <source>
        <dbReference type="ARBA" id="ARBA00023242"/>
    </source>
</evidence>
<sequence length="304" mass="33300">MEGGRRVPLLVSDKKAFVWDIDDIAVIRTEYRVCGTLLGTLPHLSQQNVFLGVPLVLSPEEAVLLVNKGFAVLVDDPAAHSSPELAALEKWNLGRSELVQSQIAALEAKDTGSHSKDMSMSEKAQQKREQREARRAAATAIKTDADAALSVSRVPVQAPRPPRTAPTYTVIIPGTSTSFSWYTQEPHAYSTIQAAKDAGIWSYPSDLTERAKCAVFQDLWEKGYYMGGGLKFGGDFLVYPGDPLRYHSHFTATVIESPDKSIMPMEIVAHGRLGTATKKTHLFCTWDEAVGDVSYVSIEWAGFG</sequence>
<dbReference type="InterPro" id="IPR016690">
    <property type="entry name" value="TSEN34"/>
</dbReference>
<evidence type="ECO:0000256" key="2">
    <source>
        <dbReference type="ARBA" id="ARBA00008078"/>
    </source>
</evidence>
<dbReference type="Gene3D" id="3.40.1350.10">
    <property type="match status" value="1"/>
</dbReference>
<dbReference type="PANTHER" id="PTHR13070:SF0">
    <property type="entry name" value="TRNA-SPLICING ENDONUCLEASE SUBUNIT SEN34"/>
    <property type="match status" value="1"/>
</dbReference>
<dbReference type="EC" id="4.6.1.16" evidence="3 10"/>
<keyword evidence="15" id="KW-0540">Nuclease</keyword>
<evidence type="ECO:0000256" key="12">
    <source>
        <dbReference type="SAM" id="MobiDB-lite"/>
    </source>
</evidence>
<reference evidence="15" key="2">
    <citation type="submission" date="2020-11" db="EMBL/GenBank/DDBJ databases">
        <authorList>
            <consortium name="DOE Joint Genome Institute"/>
            <person name="Kuo A."/>
            <person name="Miyauchi S."/>
            <person name="Kiss E."/>
            <person name="Drula E."/>
            <person name="Kohler A."/>
            <person name="Sanchez-Garcia M."/>
            <person name="Andreopoulos B."/>
            <person name="Barry K.W."/>
            <person name="Bonito G."/>
            <person name="Buee M."/>
            <person name="Carver A."/>
            <person name="Chen C."/>
            <person name="Cichocki N."/>
            <person name="Clum A."/>
            <person name="Culley D."/>
            <person name="Crous P.W."/>
            <person name="Fauchery L."/>
            <person name="Girlanda M."/>
            <person name="Hayes R."/>
            <person name="Keri Z."/>
            <person name="Labutti K."/>
            <person name="Lipzen A."/>
            <person name="Lombard V."/>
            <person name="Magnuson J."/>
            <person name="Maillard F."/>
            <person name="Morin E."/>
            <person name="Murat C."/>
            <person name="Nolan M."/>
            <person name="Ohm R."/>
            <person name="Pangilinan J."/>
            <person name="Pereira M."/>
            <person name="Perotto S."/>
            <person name="Peter M."/>
            <person name="Riley R."/>
            <person name="Sitrit Y."/>
            <person name="Stielow B."/>
            <person name="Szollosi G."/>
            <person name="Zifcakova L."/>
            <person name="Stursova M."/>
            <person name="Spatafora J.W."/>
            <person name="Tedersoo L."/>
            <person name="Vaario L.-M."/>
            <person name="Yamada A."/>
            <person name="Yan M."/>
            <person name="Wang P."/>
            <person name="Xu J."/>
            <person name="Bruns T."/>
            <person name="Baldrian P."/>
            <person name="Vilgalys R."/>
            <person name="Henrissat B."/>
            <person name="Grigoriev I.V."/>
            <person name="Hibbett D."/>
            <person name="Nagy L.G."/>
            <person name="Martin F.M."/>
        </authorList>
    </citation>
    <scope>NUCLEOTIDE SEQUENCE</scope>
    <source>
        <strain evidence="15">UH-Tt-Lm1</strain>
    </source>
</reference>
<dbReference type="PANTHER" id="PTHR13070">
    <property type="entry name" value="TRNA-SPLICING ENDONUCLEASE SUBUNIT SEN34-RELATED"/>
    <property type="match status" value="1"/>
</dbReference>
<name>A0A9P6LC27_9AGAM</name>
<dbReference type="GO" id="GO:0000379">
    <property type="term" value="P:tRNA-type intron splice site recognition and cleavage"/>
    <property type="evidence" value="ECO:0007669"/>
    <property type="project" value="UniProtKB-UniRule"/>
</dbReference>
<comment type="subunit">
    <text evidence="8">tRNA splicing endonuclease is a heterotetramer composed of TSEN2, TSEN15, TSEN34/LENG5 and TSEN54. tRNA splicing endonuclease complex also contains proteins of the pre-mRNA 3'-end processing machinery such as CLP1, CPSF1, CPSF4 and CSTF2.</text>
</comment>
<dbReference type="OrthoDB" id="48041at2759"/>
<comment type="function">
    <text evidence="10">Constitutes one of the two catalytic subunit of the tRNA-splicing endonuclease complex, a complex responsible for identification and cleavage of the splice sites in pre-tRNA. It cleaves pre-tRNA at the 5'- and 3'-splice sites to release the intron. The products are an intron and two tRNA half-molecules bearing 2',3'-cyclic phosphate and 5'-OH termini. There are no conserved sequences at the splice sites, but the intron is invariably located at the same site in the gene, placing the splice sites an invariant distance from the constant structural features of the tRNA body.</text>
</comment>
<keyword evidence="15" id="KW-0255">Endonuclease</keyword>
<feature type="active site" evidence="11">
    <location>
        <position position="279"/>
    </location>
</feature>
<keyword evidence="6 10" id="KW-0456">Lyase</keyword>
<keyword evidence="5 10" id="KW-0819">tRNA processing</keyword>
<dbReference type="PIRSF" id="PIRSF017250">
    <property type="entry name" value="tRNA_splic_SEN34"/>
    <property type="match status" value="1"/>
</dbReference>
<evidence type="ECO:0000313" key="15">
    <source>
        <dbReference type="EMBL" id="KAF9792960.1"/>
    </source>
</evidence>
<evidence type="ECO:0000256" key="4">
    <source>
        <dbReference type="ARBA" id="ARBA00022664"/>
    </source>
</evidence>
<evidence type="ECO:0000259" key="13">
    <source>
        <dbReference type="Pfam" id="PF01974"/>
    </source>
</evidence>
<dbReference type="AlphaFoldDB" id="A0A9P6LC27"/>
<keyword evidence="15" id="KW-0378">Hydrolase</keyword>
<evidence type="ECO:0000259" key="14">
    <source>
        <dbReference type="Pfam" id="PF26577"/>
    </source>
</evidence>
<gene>
    <name evidence="15" type="ORF">BJ322DRAFT_1032338</name>
</gene>
<evidence type="ECO:0000256" key="1">
    <source>
        <dbReference type="ARBA" id="ARBA00004604"/>
    </source>
</evidence>
<feature type="domain" description="TSEN34 N-terminal" evidence="14">
    <location>
        <begin position="8"/>
        <end position="76"/>
    </location>
</feature>
<dbReference type="Pfam" id="PF26577">
    <property type="entry name" value="TSEN34_N"/>
    <property type="match status" value="1"/>
</dbReference>
<keyword evidence="16" id="KW-1185">Reference proteome</keyword>
<dbReference type="CDD" id="cd22363">
    <property type="entry name" value="tRNA-intron_lyase_C"/>
    <property type="match status" value="1"/>
</dbReference>
<evidence type="ECO:0000313" key="16">
    <source>
        <dbReference type="Proteomes" id="UP000736335"/>
    </source>
</evidence>
<dbReference type="GO" id="GO:0005730">
    <property type="term" value="C:nucleolus"/>
    <property type="evidence" value="ECO:0007669"/>
    <property type="project" value="UniProtKB-SubCell"/>
</dbReference>
<evidence type="ECO:0000256" key="6">
    <source>
        <dbReference type="ARBA" id="ARBA00023239"/>
    </source>
</evidence>
<dbReference type="GO" id="GO:0006397">
    <property type="term" value="P:mRNA processing"/>
    <property type="evidence" value="ECO:0007669"/>
    <property type="project" value="UniProtKB-KW"/>
</dbReference>
<feature type="active site" evidence="11">
    <location>
        <position position="247"/>
    </location>
</feature>
<organism evidence="15 16">
    <name type="scientific">Thelephora terrestris</name>
    <dbReference type="NCBI Taxonomy" id="56493"/>
    <lineage>
        <taxon>Eukaryota</taxon>
        <taxon>Fungi</taxon>
        <taxon>Dikarya</taxon>
        <taxon>Basidiomycota</taxon>
        <taxon>Agaricomycotina</taxon>
        <taxon>Agaricomycetes</taxon>
        <taxon>Thelephorales</taxon>
        <taxon>Thelephoraceae</taxon>
        <taxon>Thelephora</taxon>
    </lineage>
</organism>
<evidence type="ECO:0000256" key="10">
    <source>
        <dbReference type="PIRNR" id="PIRNR017250"/>
    </source>
</evidence>
<dbReference type="FunFam" id="3.40.1350.10:FF:000002">
    <property type="entry name" value="tRNA-splicing endonuclease subunit Sen34"/>
    <property type="match status" value="1"/>
</dbReference>
<dbReference type="InterPro" id="IPR036167">
    <property type="entry name" value="tRNA_intron_Endo_cat-like_sf"/>
</dbReference>
<dbReference type="GO" id="GO:0003676">
    <property type="term" value="F:nucleic acid binding"/>
    <property type="evidence" value="ECO:0007669"/>
    <property type="project" value="InterPro"/>
</dbReference>
<comment type="subcellular location">
    <subcellularLocation>
        <location evidence="1">Nucleus</location>
        <location evidence="1">Nucleolus</location>
    </subcellularLocation>
</comment>
<protein>
    <recommendedName>
        <fullName evidence="9 10">tRNA-splicing endonuclease subunit Sen34</fullName>
        <ecNumber evidence="3 10">4.6.1.16</ecNumber>
    </recommendedName>
</protein>
<keyword evidence="4" id="KW-0507">mRNA processing</keyword>
<dbReference type="Pfam" id="PF01974">
    <property type="entry name" value="tRNA_int_endo"/>
    <property type="match status" value="1"/>
</dbReference>
<dbReference type="InterPro" id="IPR059049">
    <property type="entry name" value="TSEN34_N"/>
</dbReference>
<comment type="caution">
    <text evidence="15">The sequence shown here is derived from an EMBL/GenBank/DDBJ whole genome shotgun (WGS) entry which is preliminary data.</text>
</comment>
<evidence type="ECO:0000256" key="9">
    <source>
        <dbReference type="ARBA" id="ARBA00070870"/>
    </source>
</evidence>
<evidence type="ECO:0000256" key="8">
    <source>
        <dbReference type="ARBA" id="ARBA00064779"/>
    </source>
</evidence>
<dbReference type="GO" id="GO:0000213">
    <property type="term" value="F:tRNA-intron lyase activity"/>
    <property type="evidence" value="ECO:0007669"/>
    <property type="project" value="UniProtKB-UniRule"/>
</dbReference>
<dbReference type="GO" id="GO:0000214">
    <property type="term" value="C:tRNA-intron endonuclease complex"/>
    <property type="evidence" value="ECO:0007669"/>
    <property type="project" value="UniProtKB-UniRule"/>
</dbReference>
<feature type="active site" evidence="11">
    <location>
        <position position="239"/>
    </location>
</feature>
<feature type="region of interest" description="Disordered" evidence="12">
    <location>
        <begin position="109"/>
        <end position="137"/>
    </location>
</feature>
<evidence type="ECO:0000256" key="3">
    <source>
        <dbReference type="ARBA" id="ARBA00012573"/>
    </source>
</evidence>
<feature type="compositionally biased region" description="Basic and acidic residues" evidence="12">
    <location>
        <begin position="109"/>
        <end position="135"/>
    </location>
</feature>
<comment type="similarity">
    <text evidence="2 10">Belongs to the tRNA-intron endonuclease family.</text>
</comment>
<evidence type="ECO:0000256" key="11">
    <source>
        <dbReference type="PIRSR" id="PIRSR017250-50"/>
    </source>
</evidence>
<feature type="domain" description="tRNA intron endonuclease catalytic" evidence="13">
    <location>
        <begin position="211"/>
        <end position="288"/>
    </location>
</feature>
<dbReference type="Proteomes" id="UP000736335">
    <property type="component" value="Unassembled WGS sequence"/>
</dbReference>
<dbReference type="EMBL" id="WIUZ02000001">
    <property type="protein sequence ID" value="KAF9792960.1"/>
    <property type="molecule type" value="Genomic_DNA"/>
</dbReference>
<accession>A0A9P6LC27</accession>
<evidence type="ECO:0000256" key="5">
    <source>
        <dbReference type="ARBA" id="ARBA00022694"/>
    </source>
</evidence>
<dbReference type="InterPro" id="IPR006677">
    <property type="entry name" value="tRNA_intron_Endonuc_cat-like"/>
</dbReference>